<evidence type="ECO:0000256" key="14">
    <source>
        <dbReference type="PROSITE-ProRule" id="PRU00560"/>
    </source>
</evidence>
<dbReference type="GO" id="GO:0043138">
    <property type="term" value="F:3'-5' DNA helicase activity"/>
    <property type="evidence" value="ECO:0007669"/>
    <property type="project" value="UniProtKB-UniRule"/>
</dbReference>
<evidence type="ECO:0000256" key="3">
    <source>
        <dbReference type="ARBA" id="ARBA00022763"/>
    </source>
</evidence>
<dbReference type="STRING" id="476652.DEAC_c38460"/>
<dbReference type="Pfam" id="PF12705">
    <property type="entry name" value="PDDEXK_1"/>
    <property type="match status" value="1"/>
</dbReference>
<evidence type="ECO:0000313" key="18">
    <source>
        <dbReference type="Proteomes" id="UP000036356"/>
    </source>
</evidence>
<dbReference type="FunFam" id="3.40.50.300:FF:001236">
    <property type="entry name" value="ATP-dependent helicase/nuclease subunit A"/>
    <property type="match status" value="1"/>
</dbReference>
<dbReference type="GO" id="GO:0008408">
    <property type="term" value="F:3'-5' exonuclease activity"/>
    <property type="evidence" value="ECO:0007669"/>
    <property type="project" value="UniProtKB-UniRule"/>
</dbReference>
<evidence type="ECO:0000256" key="10">
    <source>
        <dbReference type="ARBA" id="ARBA00023235"/>
    </source>
</evidence>
<dbReference type="PANTHER" id="PTHR11070:SF48">
    <property type="entry name" value="ATP-DEPENDENT HELICASE_NUCLEASE SUBUNIT A"/>
    <property type="match status" value="1"/>
</dbReference>
<dbReference type="NCBIfam" id="TIGR02785">
    <property type="entry name" value="addA_Gpos"/>
    <property type="match status" value="1"/>
</dbReference>
<dbReference type="InterPro" id="IPR011335">
    <property type="entry name" value="Restrct_endonuc-II-like"/>
</dbReference>
<dbReference type="Pfam" id="PF13361">
    <property type="entry name" value="UvrD_C"/>
    <property type="match status" value="1"/>
</dbReference>
<organism evidence="17 18">
    <name type="scientific">Desulfosporosinus acididurans</name>
    <dbReference type="NCBI Taxonomy" id="476652"/>
    <lineage>
        <taxon>Bacteria</taxon>
        <taxon>Bacillati</taxon>
        <taxon>Bacillota</taxon>
        <taxon>Clostridia</taxon>
        <taxon>Eubacteriales</taxon>
        <taxon>Desulfitobacteriaceae</taxon>
        <taxon>Desulfosporosinus</taxon>
    </lineage>
</organism>
<dbReference type="SUPFAM" id="SSF52980">
    <property type="entry name" value="Restriction endonuclease-like"/>
    <property type="match status" value="1"/>
</dbReference>
<feature type="domain" description="UvrD-like helicase ATP-binding" evidence="15">
    <location>
        <begin position="3"/>
        <end position="482"/>
    </location>
</feature>
<dbReference type="GO" id="GO:0005829">
    <property type="term" value="C:cytosol"/>
    <property type="evidence" value="ECO:0007669"/>
    <property type="project" value="TreeGrafter"/>
</dbReference>
<keyword evidence="18" id="KW-1185">Reference proteome</keyword>
<dbReference type="GO" id="GO:0005524">
    <property type="term" value="F:ATP binding"/>
    <property type="evidence" value="ECO:0007669"/>
    <property type="project" value="UniProtKB-UniRule"/>
</dbReference>
<keyword evidence="8 13" id="KW-0238">DNA-binding</keyword>
<comment type="caution">
    <text evidence="17">The sequence shown here is derived from an EMBL/GenBank/DDBJ whole genome shotgun (WGS) entry which is preliminary data.</text>
</comment>
<dbReference type="HAMAP" id="MF_01451">
    <property type="entry name" value="AddA"/>
    <property type="match status" value="1"/>
</dbReference>
<reference evidence="17 18" key="1">
    <citation type="submission" date="2015-06" db="EMBL/GenBank/DDBJ databases">
        <title>Draft genome of the moderately acidophilic sulfate reducer Candidatus Desulfosporosinus acididurans strain M1.</title>
        <authorList>
            <person name="Poehlein A."/>
            <person name="Petzsch P."/>
            <person name="Johnson B.D."/>
            <person name="Schloemann M."/>
            <person name="Daniel R."/>
            <person name="Muehling M."/>
        </authorList>
    </citation>
    <scope>NUCLEOTIDE SEQUENCE [LARGE SCALE GENOMIC DNA]</scope>
    <source>
        <strain evidence="17 18">M1</strain>
    </source>
</reference>
<evidence type="ECO:0000256" key="2">
    <source>
        <dbReference type="ARBA" id="ARBA00022741"/>
    </source>
</evidence>
<dbReference type="InterPro" id="IPR027417">
    <property type="entry name" value="P-loop_NTPase"/>
</dbReference>
<comment type="catalytic activity">
    <reaction evidence="12 13">
        <text>ATP + H2O = ADP + phosphate + H(+)</text>
        <dbReference type="Rhea" id="RHEA:13065"/>
        <dbReference type="ChEBI" id="CHEBI:15377"/>
        <dbReference type="ChEBI" id="CHEBI:15378"/>
        <dbReference type="ChEBI" id="CHEBI:30616"/>
        <dbReference type="ChEBI" id="CHEBI:43474"/>
        <dbReference type="ChEBI" id="CHEBI:456216"/>
        <dbReference type="EC" id="5.6.2.4"/>
    </reaction>
</comment>
<evidence type="ECO:0000256" key="4">
    <source>
        <dbReference type="ARBA" id="ARBA00022801"/>
    </source>
</evidence>
<evidence type="ECO:0000256" key="8">
    <source>
        <dbReference type="ARBA" id="ARBA00023125"/>
    </source>
</evidence>
<dbReference type="SUPFAM" id="SSF52540">
    <property type="entry name" value="P-loop containing nucleoside triphosphate hydrolases"/>
    <property type="match status" value="1"/>
</dbReference>
<dbReference type="RefSeq" id="WP_047811623.1">
    <property type="nucleotide sequence ID" value="NZ_LDZY01000016.1"/>
</dbReference>
<dbReference type="GO" id="GO:0000724">
    <property type="term" value="P:double-strand break repair via homologous recombination"/>
    <property type="evidence" value="ECO:0007669"/>
    <property type="project" value="UniProtKB-UniRule"/>
</dbReference>
<evidence type="ECO:0000256" key="5">
    <source>
        <dbReference type="ARBA" id="ARBA00022806"/>
    </source>
</evidence>
<keyword evidence="10 13" id="KW-0413">Isomerase</keyword>
<dbReference type="Pfam" id="PF00580">
    <property type="entry name" value="UvrD-helicase"/>
    <property type="match status" value="2"/>
</dbReference>
<keyword evidence="6 13" id="KW-0269">Exonuclease</keyword>
<evidence type="ECO:0000256" key="9">
    <source>
        <dbReference type="ARBA" id="ARBA00023204"/>
    </source>
</evidence>
<accession>A0A0J1FML6</accession>
<dbReference type="EMBL" id="LDZY01000016">
    <property type="protein sequence ID" value="KLU64213.1"/>
    <property type="molecule type" value="Genomic_DNA"/>
</dbReference>
<keyword evidence="7 13" id="KW-0067">ATP-binding</keyword>
<dbReference type="Gene3D" id="3.90.320.10">
    <property type="match status" value="1"/>
</dbReference>
<dbReference type="CDD" id="cd17932">
    <property type="entry name" value="DEXQc_UvrD"/>
    <property type="match status" value="1"/>
</dbReference>
<dbReference type="PANTHER" id="PTHR11070">
    <property type="entry name" value="UVRD / RECB / PCRA DNA HELICASE FAMILY MEMBER"/>
    <property type="match status" value="1"/>
</dbReference>
<dbReference type="PROSITE" id="PS51217">
    <property type="entry name" value="UVRD_HELICASE_CTER"/>
    <property type="match status" value="1"/>
</dbReference>
<dbReference type="Proteomes" id="UP000036356">
    <property type="component" value="Unassembled WGS sequence"/>
</dbReference>
<keyword evidence="4 13" id="KW-0378">Hydrolase</keyword>
<dbReference type="InterPro" id="IPR014017">
    <property type="entry name" value="DNA_helicase_UvrD-like_C"/>
</dbReference>
<evidence type="ECO:0000256" key="7">
    <source>
        <dbReference type="ARBA" id="ARBA00022840"/>
    </source>
</evidence>
<proteinExistence type="inferred from homology"/>
<evidence type="ECO:0000256" key="11">
    <source>
        <dbReference type="ARBA" id="ARBA00034617"/>
    </source>
</evidence>
<dbReference type="PROSITE" id="PS51198">
    <property type="entry name" value="UVRD_HELICASE_ATP_BIND"/>
    <property type="match status" value="1"/>
</dbReference>
<dbReference type="InterPro" id="IPR011604">
    <property type="entry name" value="PDDEXK-like_dom_sf"/>
</dbReference>
<keyword evidence="3 13" id="KW-0227">DNA damage</keyword>
<sequence length="1334" mass="153249">MSKPSWTAEQRTAINLRGQLLVAAAAGSGKTAVLVERIIKQITDLDNPVDVDRFLVVTFTKAAANEMRERIGKAIDEALFQEDDIRQVEHLLQQRALLQKANITTLHSFCLELIRKYFYQLDLDPAFRVADEAEITLLRQDVIEDLFEAWYDKEDPDFISLIDAFGSDRDDLAVMEQILHIFDFAQSQPSPLRWLNALDQAYFWDNLETLMESEWGQIIRQGLLDTLQEALNNLKSAEQIAQKPEGPVQYAETLQDDINRVEILKKLVSSNSWTKSEIQVQESLKFPKLTTARSKGDKQLQEECKKLRDEAKKKLTTLRSELFSYPHERQLEALKPMAKMAQTIGCLVLEFSRNYAEAKRLRNIVDFSDLEHFALSLLEEEEKGTVIALEIQDYFHEVLVDEYQDINPVQEQILKRVSRQDRSPNLFMVGDVKQSIYRFRMADPGLFLTKYANLPHWNPELDVDTASSVKMVIDLNRNFRSRQEIVDGVNFLFRQIMTNGSGEITYDDQAALRFGASFVKGQDSIPTAEGPIEVHLIDIKSLKDSWSRETSSLELSSSPEELTNQESSQEEFDKARIEAHFVGERIQQMVQNSEFQIFDKHLGNFRSVQYSDIVVLMRSYSAVAPIFVEEFQKADIPVYAETSTGYFAAHEVEIIMSLLKVIDNPHLDIPLAAVLRSPLVDLNGLELGKLRMILPEGDFYEALALAAWSSFAEESLTEDNLTMFTQILSLYNDTLVLRKEKARDILASAPRLKKKAADFWTNLQEWRTQSRRLSLSEFLWSLYEESGYLAYVGTLPGGVQRQANLRVLYDRAKRFEATRYRGLFRFLRFLERFQDQGHDMGNARALGENENVVRLITVHASKGLEFPVVFVVGLGRSFNSRSLKGKLLLHAQLGLGMPIIDVENNVRYPSLIQYAVQQRLTQESLAEELRILYVALTRAKERLFLYGNVENLDNSLLKWQRISDWPEVPLPDNQLRNAKSFLDWIVPALVRHPSLGLGKEQEQSVLTIPEANSSWEIVYHHSLESEQEMSRQEVLMLSQEAEGQEQNCLGQTSEEASKIPDEIIAVEQWYTEINRRLSWKYPHPVSQVAKTSVSELKRQHNWYADDETPQHHSLQAREGRILRPKFLQSSHSFTAAERGTALHTVMQHLPFKNWGSAWLKLEAADQTIQIKELLNRLEAQEIITTEQKKTIEPLKILQLLHTSLGLRLFSSDQVLKELPFTITFPPQKQAQTNILVQGVIDVVMITKQEQEIRAEILDYKTDSLRKEEKDPEQLLRDRYALQLTLYALAIERLMGIEVTQCSLYSFSLGKEIIIANSRRLEIQQSLESELVQLS</sequence>
<comment type="cofactor">
    <cofactor evidence="13">
        <name>Mg(2+)</name>
        <dbReference type="ChEBI" id="CHEBI:18420"/>
    </cofactor>
</comment>
<comment type="catalytic activity">
    <reaction evidence="11 13">
        <text>Couples ATP hydrolysis with the unwinding of duplex DNA by translocating in the 3'-5' direction.</text>
        <dbReference type="EC" id="5.6.2.4"/>
    </reaction>
</comment>
<dbReference type="GO" id="GO:0033202">
    <property type="term" value="C:DNA helicase complex"/>
    <property type="evidence" value="ECO:0007669"/>
    <property type="project" value="TreeGrafter"/>
</dbReference>
<dbReference type="GO" id="GO:0003690">
    <property type="term" value="F:double-stranded DNA binding"/>
    <property type="evidence" value="ECO:0007669"/>
    <property type="project" value="UniProtKB-UniRule"/>
</dbReference>
<evidence type="ECO:0000259" key="15">
    <source>
        <dbReference type="PROSITE" id="PS51198"/>
    </source>
</evidence>
<dbReference type="EC" id="3.1.-.-" evidence="13"/>
<keyword evidence="1 13" id="KW-0540">Nuclease</keyword>
<dbReference type="GO" id="GO:0016887">
    <property type="term" value="F:ATP hydrolysis activity"/>
    <property type="evidence" value="ECO:0007669"/>
    <property type="project" value="RHEA"/>
</dbReference>
<comment type="function">
    <text evidence="13">The heterodimer acts as both an ATP-dependent DNA helicase and an ATP-dependent, dual-direction single-stranded exonuclease. Recognizes the chi site generating a DNA molecule suitable for the initiation of homologous recombination. The AddA nuclease domain is required for chi fragment generation; this subunit has the helicase and 3' -&gt; 5' nuclease activities.</text>
</comment>
<feature type="binding site" evidence="14">
    <location>
        <begin position="24"/>
        <end position="31"/>
    </location>
    <ligand>
        <name>ATP</name>
        <dbReference type="ChEBI" id="CHEBI:30616"/>
    </ligand>
</feature>
<evidence type="ECO:0000259" key="16">
    <source>
        <dbReference type="PROSITE" id="PS51217"/>
    </source>
</evidence>
<evidence type="ECO:0000256" key="1">
    <source>
        <dbReference type="ARBA" id="ARBA00022722"/>
    </source>
</evidence>
<dbReference type="InterPro" id="IPR038726">
    <property type="entry name" value="PDDEXK_AddAB-type"/>
</dbReference>
<dbReference type="InterPro" id="IPR000212">
    <property type="entry name" value="DNA_helicase_UvrD/REP"/>
</dbReference>
<gene>
    <name evidence="13 17" type="primary">addA</name>
    <name evidence="17" type="ORF">DEAC_c38460</name>
</gene>
<dbReference type="InterPro" id="IPR014016">
    <property type="entry name" value="UvrD-like_ATP-bd"/>
</dbReference>
<feature type="domain" description="UvrD-like helicase C-terminal" evidence="16">
    <location>
        <begin position="522"/>
        <end position="863"/>
    </location>
</feature>
<evidence type="ECO:0000256" key="12">
    <source>
        <dbReference type="ARBA" id="ARBA00048988"/>
    </source>
</evidence>
<keyword evidence="9 13" id="KW-0234">DNA repair</keyword>
<dbReference type="InterPro" id="IPR014152">
    <property type="entry name" value="AddA"/>
</dbReference>
<evidence type="ECO:0000313" key="17">
    <source>
        <dbReference type="EMBL" id="KLU64213.1"/>
    </source>
</evidence>
<protein>
    <recommendedName>
        <fullName evidence="13">ATP-dependent helicase/nuclease subunit A</fullName>
        <ecNumber evidence="13">3.1.-.-</ecNumber>
        <ecNumber evidence="13">5.6.2.4</ecNumber>
    </recommendedName>
    <alternativeName>
        <fullName evidence="13">ATP-dependent helicase/nuclease AddA</fullName>
    </alternativeName>
    <alternativeName>
        <fullName evidence="13">DNA 3'-5' helicase AddA</fullName>
    </alternativeName>
</protein>
<dbReference type="EC" id="5.6.2.4" evidence="13"/>
<comment type="subunit">
    <text evidence="13">Heterodimer of AddA and AddB/RexB.</text>
</comment>
<dbReference type="PATRIC" id="fig|476652.3.peg.4070"/>
<dbReference type="Gene3D" id="3.40.50.300">
    <property type="entry name" value="P-loop containing nucleotide triphosphate hydrolases"/>
    <property type="match status" value="4"/>
</dbReference>
<keyword evidence="2 13" id="KW-0547">Nucleotide-binding</keyword>
<dbReference type="Gene3D" id="1.10.274.50">
    <property type="match status" value="1"/>
</dbReference>
<evidence type="ECO:0000256" key="13">
    <source>
        <dbReference type="HAMAP-Rule" id="MF_01451"/>
    </source>
</evidence>
<name>A0A0J1FML6_9FIRM</name>
<comment type="similarity">
    <text evidence="13">Belongs to the helicase family. AddA subfamily.</text>
</comment>
<keyword evidence="5 13" id="KW-0347">Helicase</keyword>
<evidence type="ECO:0000256" key="6">
    <source>
        <dbReference type="ARBA" id="ARBA00022839"/>
    </source>
</evidence>